<evidence type="ECO:0000313" key="1">
    <source>
        <dbReference type="EMBL" id="CCI45734.1"/>
    </source>
</evidence>
<name>A0A024GGA0_9STRA</name>
<sequence length="204" mass="23640">MTPNSYTYLQDTYRSISNLGLHKLPIIRNSTVSIWKFLLIARLFRKSEAYLCPVIHGSRYLILFALHIGAIVTRYFHFYDRFQLYPSNCLFGIKAIGENRFTHDVDNSKGHPPSILVSHHAFQVFVASSLYRFHHERFFLKPCRPKNPKISVRELSNLSVGISIDTANCPLIIFPLRLMCLASHISNPKRAVERRILVVHARLY</sequence>
<dbReference type="EMBL" id="CAIX01000105">
    <property type="protein sequence ID" value="CCI45734.1"/>
    <property type="molecule type" value="Genomic_DNA"/>
</dbReference>
<gene>
    <name evidence="1" type="ORF">BN9_066310</name>
</gene>
<keyword evidence="2" id="KW-1185">Reference proteome</keyword>
<reference evidence="1 2" key="1">
    <citation type="submission" date="2012-05" db="EMBL/GenBank/DDBJ databases">
        <title>Recombination and specialization in a pathogen metapopulation.</title>
        <authorList>
            <person name="Gardiner A."/>
            <person name="Kemen E."/>
            <person name="Schultz-Larsen T."/>
            <person name="MacLean D."/>
            <person name="Van Oosterhout C."/>
            <person name="Jones J.D.G."/>
        </authorList>
    </citation>
    <scope>NUCLEOTIDE SEQUENCE [LARGE SCALE GENOMIC DNA]</scope>
    <source>
        <strain evidence="1 2">Ac Nc2</strain>
    </source>
</reference>
<dbReference type="InParanoid" id="A0A024GGA0"/>
<organism evidence="1 2">
    <name type="scientific">Albugo candida</name>
    <dbReference type="NCBI Taxonomy" id="65357"/>
    <lineage>
        <taxon>Eukaryota</taxon>
        <taxon>Sar</taxon>
        <taxon>Stramenopiles</taxon>
        <taxon>Oomycota</taxon>
        <taxon>Peronosporomycetes</taxon>
        <taxon>Albuginales</taxon>
        <taxon>Albuginaceae</taxon>
        <taxon>Albugo</taxon>
    </lineage>
</organism>
<proteinExistence type="predicted"/>
<protein>
    <submittedName>
        <fullName evidence="1">Uncharacterized protein</fullName>
    </submittedName>
</protein>
<comment type="caution">
    <text evidence="1">The sequence shown here is derived from an EMBL/GenBank/DDBJ whole genome shotgun (WGS) entry which is preliminary data.</text>
</comment>
<evidence type="ECO:0000313" key="2">
    <source>
        <dbReference type="Proteomes" id="UP000053237"/>
    </source>
</evidence>
<dbReference type="Proteomes" id="UP000053237">
    <property type="component" value="Unassembled WGS sequence"/>
</dbReference>
<dbReference type="AlphaFoldDB" id="A0A024GGA0"/>
<accession>A0A024GGA0</accession>